<keyword evidence="6 8" id="KW-1133">Transmembrane helix</keyword>
<comment type="subcellular location">
    <subcellularLocation>
        <location evidence="1">Cell inner membrane</location>
        <topology evidence="1">Multi-pass membrane protein</topology>
    </subcellularLocation>
</comment>
<evidence type="ECO:0000256" key="4">
    <source>
        <dbReference type="ARBA" id="ARBA00022519"/>
    </source>
</evidence>
<feature type="domain" description="Major facilitator superfamily (MFS) profile" evidence="9">
    <location>
        <begin position="179"/>
        <end position="410"/>
    </location>
</feature>
<dbReference type="GO" id="GO:0030395">
    <property type="term" value="F:lactose binding"/>
    <property type="evidence" value="ECO:0007669"/>
    <property type="project" value="TreeGrafter"/>
</dbReference>
<evidence type="ECO:0000259" key="9">
    <source>
        <dbReference type="PROSITE" id="PS50850"/>
    </source>
</evidence>
<feature type="transmembrane region" description="Helical" evidence="8">
    <location>
        <begin position="12"/>
        <end position="30"/>
    </location>
</feature>
<feature type="transmembrane region" description="Helical" evidence="8">
    <location>
        <begin position="282"/>
        <end position="299"/>
    </location>
</feature>
<feature type="transmembrane region" description="Helical" evidence="8">
    <location>
        <begin position="252"/>
        <end position="270"/>
    </location>
</feature>
<dbReference type="InterPro" id="IPR036259">
    <property type="entry name" value="MFS_trans_sf"/>
</dbReference>
<dbReference type="Pfam" id="PF12832">
    <property type="entry name" value="MFS_1_like"/>
    <property type="match status" value="1"/>
</dbReference>
<keyword evidence="2" id="KW-0813">Transport</keyword>
<proteinExistence type="predicted"/>
<dbReference type="GO" id="GO:0015528">
    <property type="term" value="F:lactose:proton symporter activity"/>
    <property type="evidence" value="ECO:0007669"/>
    <property type="project" value="TreeGrafter"/>
</dbReference>
<reference evidence="10" key="1">
    <citation type="submission" date="2019-08" db="EMBL/GenBank/DDBJ databases">
        <authorList>
            <person name="Kucharzyk K."/>
            <person name="Murdoch R.W."/>
            <person name="Higgins S."/>
            <person name="Loffler F."/>
        </authorList>
    </citation>
    <scope>NUCLEOTIDE SEQUENCE</scope>
</reference>
<dbReference type="InterPro" id="IPR024989">
    <property type="entry name" value="MFS_assoc_dom"/>
</dbReference>
<dbReference type="EMBL" id="VSSQ01003976">
    <property type="protein sequence ID" value="MPM23200.1"/>
    <property type="molecule type" value="Genomic_DNA"/>
</dbReference>
<feature type="transmembrane region" description="Helical" evidence="8">
    <location>
        <begin position="216"/>
        <end position="240"/>
    </location>
</feature>
<feature type="transmembrane region" description="Helical" evidence="8">
    <location>
        <begin position="371"/>
        <end position="391"/>
    </location>
</feature>
<evidence type="ECO:0000256" key="1">
    <source>
        <dbReference type="ARBA" id="ARBA00004429"/>
    </source>
</evidence>
<keyword evidence="7 8" id="KW-0472">Membrane</keyword>
<keyword evidence="4" id="KW-0997">Cell inner membrane</keyword>
<dbReference type="SUPFAM" id="SSF103473">
    <property type="entry name" value="MFS general substrate transporter"/>
    <property type="match status" value="1"/>
</dbReference>
<dbReference type="Gene3D" id="1.20.1250.20">
    <property type="entry name" value="MFS general substrate transporter like domains"/>
    <property type="match status" value="2"/>
</dbReference>
<dbReference type="PROSITE" id="PS50850">
    <property type="entry name" value="MFS"/>
    <property type="match status" value="1"/>
</dbReference>
<gene>
    <name evidence="10" type="ORF">SDC9_69665</name>
</gene>
<keyword evidence="5 8" id="KW-0812">Transmembrane</keyword>
<evidence type="ECO:0000256" key="3">
    <source>
        <dbReference type="ARBA" id="ARBA00022475"/>
    </source>
</evidence>
<organism evidence="10">
    <name type="scientific">bioreactor metagenome</name>
    <dbReference type="NCBI Taxonomy" id="1076179"/>
    <lineage>
        <taxon>unclassified sequences</taxon>
        <taxon>metagenomes</taxon>
        <taxon>ecological metagenomes</taxon>
    </lineage>
</organism>
<dbReference type="GO" id="GO:0005886">
    <property type="term" value="C:plasma membrane"/>
    <property type="evidence" value="ECO:0007669"/>
    <property type="project" value="UniProtKB-SubCell"/>
</dbReference>
<evidence type="ECO:0000256" key="8">
    <source>
        <dbReference type="SAM" id="Phobius"/>
    </source>
</evidence>
<evidence type="ECO:0000256" key="2">
    <source>
        <dbReference type="ARBA" id="ARBA00022448"/>
    </source>
</evidence>
<evidence type="ECO:0000313" key="10">
    <source>
        <dbReference type="EMBL" id="MPM23200.1"/>
    </source>
</evidence>
<feature type="transmembrane region" description="Helical" evidence="8">
    <location>
        <begin position="145"/>
        <end position="162"/>
    </location>
</feature>
<accession>A0A644Y3Z2</accession>
<evidence type="ECO:0000256" key="6">
    <source>
        <dbReference type="ARBA" id="ARBA00022989"/>
    </source>
</evidence>
<sequence>MSAASLPSPRRVNAAYFLLQIWFWGMMAAFSGYQTAIVLGRGFSSGQAGVFISLGCLAGIFSQPLLGAWADRHPDVPLKKLFGGCMLLALGFHAVFYFARPGFFGTALIFLALGALETNSYPLIDAMSMQFLNAGISVRYSLGRGLGAFAYAIVSVLVGQQARRFGVESALVTHAALAVLILAALAVFPAFYPTALPRAGKGPAHSPLYILKHNPAFTVMLGAGFFGLMAVMPIVNFLVNLVNDRGGDSGDLGLALFLMAASELPGAIFFQWLWKKTNIEKVMLISVVFMALKPLLFLFCRDLRLLLALQPIQMLGYGLFTPGNVFYANENVPPEDRVQGQSLKMVATNGLSGVIGNLIAGGIIDRGGVDAMLLFCLFSGAVGIVLAFWAIRLRKRKKLLDIPPAGGCMP</sequence>
<dbReference type="PANTHER" id="PTHR23522:SF10">
    <property type="entry name" value="3-PHENYLPROPIONIC ACID TRANSPORTER-RELATED"/>
    <property type="match status" value="1"/>
</dbReference>
<evidence type="ECO:0000256" key="5">
    <source>
        <dbReference type="ARBA" id="ARBA00022692"/>
    </source>
</evidence>
<dbReference type="AlphaFoldDB" id="A0A644Y3Z2"/>
<dbReference type="InterPro" id="IPR020846">
    <property type="entry name" value="MFS_dom"/>
</dbReference>
<evidence type="ECO:0000256" key="7">
    <source>
        <dbReference type="ARBA" id="ARBA00023136"/>
    </source>
</evidence>
<feature type="transmembrane region" description="Helical" evidence="8">
    <location>
        <begin position="105"/>
        <end position="124"/>
    </location>
</feature>
<keyword evidence="3" id="KW-1003">Cell membrane</keyword>
<feature type="transmembrane region" description="Helical" evidence="8">
    <location>
        <begin position="174"/>
        <end position="195"/>
    </location>
</feature>
<comment type="caution">
    <text evidence="10">The sequence shown here is derived from an EMBL/GenBank/DDBJ whole genome shotgun (WGS) entry which is preliminary data.</text>
</comment>
<protein>
    <recommendedName>
        <fullName evidence="9">Major facilitator superfamily (MFS) profile domain-containing protein</fullName>
    </recommendedName>
</protein>
<dbReference type="PANTHER" id="PTHR23522">
    <property type="entry name" value="BLL5896 PROTEIN"/>
    <property type="match status" value="1"/>
</dbReference>
<feature type="transmembrane region" description="Helical" evidence="8">
    <location>
        <begin position="50"/>
        <end position="69"/>
    </location>
</feature>
<name>A0A644Y3Z2_9ZZZZ</name>